<dbReference type="AlphaFoldDB" id="A0ABC9E4J5"/>
<feature type="domain" description="Neprosin PEP catalytic" evidence="3">
    <location>
        <begin position="145"/>
        <end position="415"/>
    </location>
</feature>
<keyword evidence="2" id="KW-0732">Signal</keyword>
<dbReference type="InterPro" id="IPR025521">
    <property type="entry name" value="Neprosin_propep"/>
</dbReference>
<evidence type="ECO:0000256" key="1">
    <source>
        <dbReference type="SAM" id="MobiDB-lite"/>
    </source>
</evidence>
<reference evidence="4 5" key="2">
    <citation type="submission" date="2024-10" db="EMBL/GenBank/DDBJ databases">
        <authorList>
            <person name="Ryan C."/>
        </authorList>
    </citation>
    <scope>NUCLEOTIDE SEQUENCE [LARGE SCALE GENOMIC DNA]</scope>
</reference>
<organism evidence="4 5">
    <name type="scientific">Urochloa decumbens</name>
    <dbReference type="NCBI Taxonomy" id="240449"/>
    <lineage>
        <taxon>Eukaryota</taxon>
        <taxon>Viridiplantae</taxon>
        <taxon>Streptophyta</taxon>
        <taxon>Embryophyta</taxon>
        <taxon>Tracheophyta</taxon>
        <taxon>Spermatophyta</taxon>
        <taxon>Magnoliopsida</taxon>
        <taxon>Liliopsida</taxon>
        <taxon>Poales</taxon>
        <taxon>Poaceae</taxon>
        <taxon>PACMAD clade</taxon>
        <taxon>Panicoideae</taxon>
        <taxon>Panicodae</taxon>
        <taxon>Paniceae</taxon>
        <taxon>Melinidinae</taxon>
        <taxon>Urochloa</taxon>
    </lineage>
</organism>
<dbReference type="Pfam" id="PF14365">
    <property type="entry name" value="Neprosin_AP"/>
    <property type="match status" value="1"/>
</dbReference>
<reference evidence="5" key="1">
    <citation type="submission" date="2024-06" db="EMBL/GenBank/DDBJ databases">
        <authorList>
            <person name="Ryan C."/>
        </authorList>
    </citation>
    <scope>NUCLEOTIDE SEQUENCE [LARGE SCALE GENOMIC DNA]</scope>
</reference>
<dbReference type="PANTHER" id="PTHR31589">
    <property type="entry name" value="PROTEIN, PUTATIVE (DUF239)-RELATED-RELATED"/>
    <property type="match status" value="1"/>
</dbReference>
<accession>A0ABC9E4J5</accession>
<evidence type="ECO:0000313" key="4">
    <source>
        <dbReference type="EMBL" id="CAL5050846.1"/>
    </source>
</evidence>
<dbReference type="EMBL" id="OZ075146">
    <property type="protein sequence ID" value="CAL5050846.1"/>
    <property type="molecule type" value="Genomic_DNA"/>
</dbReference>
<dbReference type="InterPro" id="IPR004314">
    <property type="entry name" value="Neprosin"/>
</dbReference>
<evidence type="ECO:0000256" key="2">
    <source>
        <dbReference type="SAM" id="SignalP"/>
    </source>
</evidence>
<feature type="chain" id="PRO_5044836945" description="Neprosin PEP catalytic domain-containing protein" evidence="2">
    <location>
        <begin position="29"/>
        <end position="418"/>
    </location>
</feature>
<dbReference type="Proteomes" id="UP001497457">
    <property type="component" value="Chromosome 36b"/>
</dbReference>
<protein>
    <recommendedName>
        <fullName evidence="3">Neprosin PEP catalytic domain-containing protein</fullName>
    </recommendedName>
</protein>
<sequence>MESSSGTAASILVTAIAVLLVAAATACASPLVNKTIHIPDGSVIDCVDIHQQPALKHAPPGHRQIQAKPKRNMKAIAAEASVSKREERPQTWRKYGSCPSGTVPIRRASRHANTEVVDMARRASPFGRRHPAAAATAGASSNFSTLNGALNGKVERAVAYSTDGPYLGARADVTLWKVNVHPNEFSMNYILIGNTVDPNYDPTPGGNPPASLTNQIAVGFVAWPALYGDSVSRLFVYYTTDGGNQKNCYNLECGGFHLQESEYALGDSWSDDTTSQVGGQRYFVTFGIHRDPALLNWWVTVMDKEIGYYPEDIFDKTFPEAVYVEMGGQVLDTRPGGNHTTTPMGNGIPSCGGSRFAALIMNYLGVDAGGKLFNDGADTTITTTPSCYGANPLGFNTPNYGYNFAYGGPGGIYCEKPE</sequence>
<gene>
    <name evidence="4" type="ORF">URODEC1_LOCUS91814</name>
</gene>
<keyword evidence="5" id="KW-1185">Reference proteome</keyword>
<evidence type="ECO:0000259" key="3">
    <source>
        <dbReference type="PROSITE" id="PS52045"/>
    </source>
</evidence>
<feature type="signal peptide" evidence="2">
    <location>
        <begin position="1"/>
        <end position="28"/>
    </location>
</feature>
<dbReference type="PANTHER" id="PTHR31589:SF219">
    <property type="entry name" value="OS06G0144400 PROTEIN"/>
    <property type="match status" value="1"/>
</dbReference>
<proteinExistence type="predicted"/>
<dbReference type="PROSITE" id="PS52045">
    <property type="entry name" value="NEPROSIN_PEP_CD"/>
    <property type="match status" value="1"/>
</dbReference>
<name>A0ABC9E4J5_9POAL</name>
<dbReference type="Pfam" id="PF03080">
    <property type="entry name" value="Neprosin"/>
    <property type="match status" value="1"/>
</dbReference>
<evidence type="ECO:0000313" key="5">
    <source>
        <dbReference type="Proteomes" id="UP001497457"/>
    </source>
</evidence>
<feature type="region of interest" description="Disordered" evidence="1">
    <location>
        <begin position="79"/>
        <end position="104"/>
    </location>
</feature>
<dbReference type="InterPro" id="IPR053168">
    <property type="entry name" value="Glutamic_endopeptidase"/>
</dbReference>
<dbReference type="Gene3D" id="3.90.1320.10">
    <property type="entry name" value="Outer-capsid protein sigma 3, large lobe"/>
    <property type="match status" value="1"/>
</dbReference>